<protein>
    <submittedName>
        <fullName evidence="2">Uncharacterized protein</fullName>
    </submittedName>
</protein>
<dbReference type="InterPro" id="IPR040247">
    <property type="entry name" value="DUF5524"/>
</dbReference>
<dbReference type="PANTHER" id="PTHR31097:SF2">
    <property type="entry name" value="CHROMOSOME 7 OPEN READING FRAME 57"/>
    <property type="match status" value="1"/>
</dbReference>
<dbReference type="PANTHER" id="PTHR31097">
    <property type="entry name" value="SI:DKEY-276J7.1"/>
    <property type="match status" value="1"/>
</dbReference>
<organism evidence="2 3">
    <name type="scientific">Mycteria americana</name>
    <name type="common">Wood stork</name>
    <dbReference type="NCBI Taxonomy" id="33587"/>
    <lineage>
        <taxon>Eukaryota</taxon>
        <taxon>Metazoa</taxon>
        <taxon>Chordata</taxon>
        <taxon>Craniata</taxon>
        <taxon>Vertebrata</taxon>
        <taxon>Euteleostomi</taxon>
        <taxon>Archelosauria</taxon>
        <taxon>Archosauria</taxon>
        <taxon>Dinosauria</taxon>
        <taxon>Saurischia</taxon>
        <taxon>Theropoda</taxon>
        <taxon>Coelurosauria</taxon>
        <taxon>Aves</taxon>
        <taxon>Neognathae</taxon>
        <taxon>Neoaves</taxon>
        <taxon>Aequornithes</taxon>
        <taxon>Ciconiiformes</taxon>
        <taxon>Ciconiidae</taxon>
        <taxon>Mycteria</taxon>
    </lineage>
</organism>
<dbReference type="EMBL" id="JAUNZN010000002">
    <property type="protein sequence ID" value="KAK4826461.1"/>
    <property type="molecule type" value="Genomic_DNA"/>
</dbReference>
<evidence type="ECO:0000256" key="1">
    <source>
        <dbReference type="SAM" id="MobiDB-lite"/>
    </source>
</evidence>
<dbReference type="Proteomes" id="UP001333110">
    <property type="component" value="Unassembled WGS sequence"/>
</dbReference>
<feature type="region of interest" description="Disordered" evidence="1">
    <location>
        <begin position="101"/>
        <end position="155"/>
    </location>
</feature>
<comment type="caution">
    <text evidence="2">The sequence shown here is derived from an EMBL/GenBank/DDBJ whole genome shotgun (WGS) entry which is preliminary data.</text>
</comment>
<sequence>MKCCLGAAGSGSETDSAYVRLAKQGGRPDLLKHYTPVTRRSSLAAYAAPDCHSHCSNLPATADPQQIMIRREFKADDHHGNSYEPRRGPFDLDVQSVWQRDAEDKENAKTKKVNLPAINPKYPSRMPNVSTNKEFSGKNKLFFPPMPAQRRSEAV</sequence>
<reference evidence="2 3" key="1">
    <citation type="journal article" date="2023" name="J. Hered.">
        <title>Chromosome-level genome of the wood stork (Mycteria americana) provides insight into avian chromosome evolution.</title>
        <authorList>
            <person name="Flamio R. Jr."/>
            <person name="Ramstad K.M."/>
        </authorList>
    </citation>
    <scope>NUCLEOTIDE SEQUENCE [LARGE SCALE GENOMIC DNA]</scope>
    <source>
        <strain evidence="2">JAX WOST 10</strain>
    </source>
</reference>
<evidence type="ECO:0000313" key="2">
    <source>
        <dbReference type="EMBL" id="KAK4826461.1"/>
    </source>
</evidence>
<evidence type="ECO:0000313" key="3">
    <source>
        <dbReference type="Proteomes" id="UP001333110"/>
    </source>
</evidence>
<keyword evidence="3" id="KW-1185">Reference proteome</keyword>
<accession>A0AAN7PPL9</accession>
<gene>
    <name evidence="2" type="ORF">QYF61_009188</name>
</gene>
<proteinExistence type="predicted"/>
<dbReference type="Pfam" id="PF17662">
    <property type="entry name" value="DUF5524"/>
    <property type="match status" value="1"/>
</dbReference>
<dbReference type="AlphaFoldDB" id="A0AAN7PPL9"/>
<name>A0AAN7PPL9_MYCAM</name>